<evidence type="ECO:0000313" key="6">
    <source>
        <dbReference type="EMBL" id="AAZ24254.1"/>
    </source>
</evidence>
<dbReference type="InterPro" id="IPR014777">
    <property type="entry name" value="4pyrrole_Mease_sub1"/>
</dbReference>
<dbReference type="Gene3D" id="3.40.1010.10">
    <property type="entry name" value="Cobalt-precorrin-4 Transmethylase, Domain 1"/>
    <property type="match status" value="1"/>
</dbReference>
<evidence type="ECO:0000256" key="4">
    <source>
        <dbReference type="ARBA" id="ARBA00022691"/>
    </source>
</evidence>
<dbReference type="EMBL" id="CP000083">
    <property type="protein sequence ID" value="AAZ24254.1"/>
    <property type="molecule type" value="Genomic_DNA"/>
</dbReference>
<protein>
    <submittedName>
        <fullName evidence="6">Putative cobalamin biosynthesis protein</fullName>
    </submittedName>
</protein>
<proteinExistence type="predicted"/>
<dbReference type="RefSeq" id="WP_011043718.1">
    <property type="nucleotide sequence ID" value="NC_003910.7"/>
</dbReference>
<dbReference type="HOGENOM" id="CLU_1154869_0_0_6"/>
<dbReference type="Proteomes" id="UP000000547">
    <property type="component" value="Chromosome"/>
</dbReference>
<evidence type="ECO:0000313" key="7">
    <source>
        <dbReference type="Proteomes" id="UP000000547"/>
    </source>
</evidence>
<name>Q47ZZ3_COLP3</name>
<gene>
    <name evidence="6" type="ordered locus">CPS_2926</name>
</gene>
<evidence type="ECO:0000256" key="2">
    <source>
        <dbReference type="ARBA" id="ARBA00022603"/>
    </source>
</evidence>
<accession>Q47ZZ3</accession>
<dbReference type="InterPro" id="IPR035996">
    <property type="entry name" value="4pyrrol_Methylase_sf"/>
</dbReference>
<dbReference type="DNASU" id="3523371"/>
<dbReference type="InterPro" id="IPR014776">
    <property type="entry name" value="4pyrrole_Mease_sub2"/>
</dbReference>
<feature type="domain" description="Tetrapyrrole methylase" evidence="5">
    <location>
        <begin position="1"/>
        <end position="213"/>
    </location>
</feature>
<dbReference type="InterPro" id="IPR000878">
    <property type="entry name" value="4pyrrol_Mease"/>
</dbReference>
<evidence type="ECO:0000256" key="1">
    <source>
        <dbReference type="ARBA" id="ARBA00004953"/>
    </source>
</evidence>
<keyword evidence="2" id="KW-0489">Methyltransferase</keyword>
<dbReference type="Pfam" id="PF00590">
    <property type="entry name" value="TP_methylase"/>
    <property type="match status" value="1"/>
</dbReference>
<comment type="pathway">
    <text evidence="1">Cofactor biosynthesis; adenosylcobalamin biosynthesis.</text>
</comment>
<dbReference type="SMR" id="Q47ZZ3"/>
<evidence type="ECO:0000259" key="5">
    <source>
        <dbReference type="Pfam" id="PF00590"/>
    </source>
</evidence>
<keyword evidence="3" id="KW-0808">Transferase</keyword>
<dbReference type="STRING" id="167879.CPS_2926"/>
<sequence>MISIVGIGSGNRVEELTIKAYNTLKNSDIGIYPGNFIGEELKELFEDKTMFTGRDITSEKIKNIFHNNRDKNICLMVSGDPALYSGQFNTNLCLDEHIKWFNEHNYNYEMIPGLSSLSILCAKKSIDLTPFSKTQNVFITSIERLRDLKCFNYTELKSILSTKPVLALYQSLKEFDNIKSLLMEFYPPTTKVIFAQSLSWSNECIFETDLKTLNETESTTSQFNDQTLILVYPSTILTIK</sequence>
<dbReference type="AlphaFoldDB" id="Q47ZZ3"/>
<reference evidence="6" key="1">
    <citation type="journal article" date="2005" name="Proc. Natl. Acad. Sci. U.S.A.">
        <title>The psychrophilic lifestyle as revealed by the genome sequence of Colwellia psychrerythraea 34H through genomic and proteomic analyses.</title>
        <authorList>
            <person name="Methe B.A."/>
            <person name="Nelson K.E."/>
            <person name="Deming J.W."/>
            <person name="Momen B."/>
            <person name="Melamud E."/>
            <person name="Zhang X."/>
            <person name="Moult J."/>
            <person name="Madupu R."/>
            <person name="Nelson W.C."/>
            <person name="Dodson R.J."/>
            <person name="Brinkac L.M."/>
            <person name="Daugherty S.C."/>
            <person name="Durkin A.S."/>
            <person name="DeBoy R.T."/>
            <person name="Kolonay J.F."/>
            <person name="Sullivan S.A."/>
            <person name="Zhou L."/>
            <person name="Davidsen T.M."/>
            <person name="Wu M."/>
            <person name="Huston A.L."/>
            <person name="Lewis M."/>
            <person name="Weaver B."/>
            <person name="Weidman J.F."/>
            <person name="Khouri H."/>
            <person name="Utterback T.R."/>
            <person name="Feldblyum T.V."/>
            <person name="Fraser C.M."/>
        </authorList>
    </citation>
    <scope>NUCLEOTIDE SEQUENCE [LARGE SCALE GENOMIC DNA]</scope>
    <source>
        <strain evidence="6">34H</strain>
    </source>
</reference>
<dbReference type="GO" id="GO:0032259">
    <property type="term" value="P:methylation"/>
    <property type="evidence" value="ECO:0007669"/>
    <property type="project" value="UniProtKB-KW"/>
</dbReference>
<dbReference type="PANTHER" id="PTHR45790">
    <property type="entry name" value="SIROHEME SYNTHASE-RELATED"/>
    <property type="match status" value="1"/>
</dbReference>
<evidence type="ECO:0000256" key="3">
    <source>
        <dbReference type="ARBA" id="ARBA00022679"/>
    </source>
</evidence>
<dbReference type="GO" id="GO:0008168">
    <property type="term" value="F:methyltransferase activity"/>
    <property type="evidence" value="ECO:0007669"/>
    <property type="project" value="UniProtKB-KW"/>
</dbReference>
<dbReference type="InterPro" id="IPR050161">
    <property type="entry name" value="Siro_Cobalamin_biosynth"/>
</dbReference>
<dbReference type="SUPFAM" id="SSF53790">
    <property type="entry name" value="Tetrapyrrole methylase"/>
    <property type="match status" value="1"/>
</dbReference>
<dbReference type="PANTHER" id="PTHR45790:SF4">
    <property type="entry name" value="COBALT-PRECORRIN-4 C(11)-METHYLTRANSFERASE"/>
    <property type="match status" value="1"/>
</dbReference>
<dbReference type="KEGG" id="cps:CPS_2926"/>
<organism evidence="6 7">
    <name type="scientific">Colwellia psychrerythraea (strain 34H / ATCC BAA-681)</name>
    <name type="common">Vibrio psychroerythus</name>
    <dbReference type="NCBI Taxonomy" id="167879"/>
    <lineage>
        <taxon>Bacteria</taxon>
        <taxon>Pseudomonadati</taxon>
        <taxon>Pseudomonadota</taxon>
        <taxon>Gammaproteobacteria</taxon>
        <taxon>Alteromonadales</taxon>
        <taxon>Colwelliaceae</taxon>
        <taxon>Colwellia</taxon>
    </lineage>
</organism>
<dbReference type="Gene3D" id="3.30.950.10">
    <property type="entry name" value="Methyltransferase, Cobalt-precorrin-4 Transmethylase, Domain 2"/>
    <property type="match status" value="1"/>
</dbReference>
<keyword evidence="4" id="KW-0949">S-adenosyl-L-methionine</keyword>